<dbReference type="PANTHER" id="PTHR34387">
    <property type="entry name" value="SLR1258 PROTEIN"/>
    <property type="match status" value="1"/>
</dbReference>
<dbReference type="Gene3D" id="3.30.70.2970">
    <property type="entry name" value="Protein of unknown function (DUF541), domain 2"/>
    <property type="match status" value="1"/>
</dbReference>
<dbReference type="InterPro" id="IPR052022">
    <property type="entry name" value="26kDa_periplasmic_antigen"/>
</dbReference>
<sequence>MPHMDEFVEMTGTGTASAPPDVVVLDLSVRAPGSSVAAALGSADQGMAAVIGLAKERGVRPSDLQTTSASVYPQYDREGVNVNGYVAQQSLRLRVRERDQVGLLISAFSDAIGNTLTIDNISLQIADPAPLFTEARRGAFADAEGKARQFASLAGRSLGQVVWLVDAVSSGAGPMPMAVMAADTAKRMYAGSTPVEMGENSVSVIITVRWAWT</sequence>
<dbReference type="Pfam" id="PF04402">
    <property type="entry name" value="SIMPL"/>
    <property type="match status" value="1"/>
</dbReference>
<evidence type="ECO:0008006" key="3">
    <source>
        <dbReference type="Google" id="ProtNLM"/>
    </source>
</evidence>
<name>A0ABP4XCD5_9MICO</name>
<keyword evidence="2" id="KW-1185">Reference proteome</keyword>
<dbReference type="Gene3D" id="3.30.110.170">
    <property type="entry name" value="Protein of unknown function (DUF541), domain 1"/>
    <property type="match status" value="1"/>
</dbReference>
<protein>
    <recommendedName>
        <fullName evidence="3">DUF541 domain-containing protein</fullName>
    </recommendedName>
</protein>
<evidence type="ECO:0000313" key="2">
    <source>
        <dbReference type="Proteomes" id="UP001501475"/>
    </source>
</evidence>
<comment type="caution">
    <text evidence="1">The sequence shown here is derived from an EMBL/GenBank/DDBJ whole genome shotgun (WGS) entry which is preliminary data.</text>
</comment>
<proteinExistence type="predicted"/>
<dbReference type="EMBL" id="BAAAPN010000097">
    <property type="protein sequence ID" value="GAA1772968.1"/>
    <property type="molecule type" value="Genomic_DNA"/>
</dbReference>
<organism evidence="1 2">
    <name type="scientific">Nostocoides vanveenii</name>
    <dbReference type="NCBI Taxonomy" id="330835"/>
    <lineage>
        <taxon>Bacteria</taxon>
        <taxon>Bacillati</taxon>
        <taxon>Actinomycetota</taxon>
        <taxon>Actinomycetes</taxon>
        <taxon>Micrococcales</taxon>
        <taxon>Intrasporangiaceae</taxon>
        <taxon>Nostocoides</taxon>
    </lineage>
</organism>
<gene>
    <name evidence="1" type="ORF">GCM10009810_32780</name>
</gene>
<dbReference type="PANTHER" id="PTHR34387:SF2">
    <property type="entry name" value="SLR1258 PROTEIN"/>
    <property type="match status" value="1"/>
</dbReference>
<evidence type="ECO:0000313" key="1">
    <source>
        <dbReference type="EMBL" id="GAA1772968.1"/>
    </source>
</evidence>
<reference evidence="2" key="1">
    <citation type="journal article" date="2019" name="Int. J. Syst. Evol. Microbiol.">
        <title>The Global Catalogue of Microorganisms (GCM) 10K type strain sequencing project: providing services to taxonomists for standard genome sequencing and annotation.</title>
        <authorList>
            <consortium name="The Broad Institute Genomics Platform"/>
            <consortium name="The Broad Institute Genome Sequencing Center for Infectious Disease"/>
            <person name="Wu L."/>
            <person name="Ma J."/>
        </authorList>
    </citation>
    <scope>NUCLEOTIDE SEQUENCE [LARGE SCALE GENOMIC DNA]</scope>
    <source>
        <strain evidence="2">JCM 15591</strain>
    </source>
</reference>
<dbReference type="Proteomes" id="UP001501475">
    <property type="component" value="Unassembled WGS sequence"/>
</dbReference>
<dbReference type="InterPro" id="IPR007497">
    <property type="entry name" value="SIMPL/DUF541"/>
</dbReference>
<accession>A0ABP4XCD5</accession>